<comment type="caution">
    <text evidence="1">The sequence shown here is derived from an EMBL/GenBank/DDBJ whole genome shotgun (WGS) entry which is preliminary data.</text>
</comment>
<evidence type="ECO:0000313" key="2">
    <source>
        <dbReference type="Proteomes" id="UP000018948"/>
    </source>
</evidence>
<dbReference type="EMBL" id="ANIY01005531">
    <property type="protein sequence ID" value="ETP27713.1"/>
    <property type="molecule type" value="Genomic_DNA"/>
</dbReference>
<gene>
    <name evidence="1" type="ORF">F442_23007</name>
</gene>
<dbReference type="AlphaFoldDB" id="W2XZB1"/>
<name>W2XZB1_PHYNI</name>
<accession>W2XZB1</accession>
<organism evidence="1 2">
    <name type="scientific">Phytophthora nicotianae P10297</name>
    <dbReference type="NCBI Taxonomy" id="1317064"/>
    <lineage>
        <taxon>Eukaryota</taxon>
        <taxon>Sar</taxon>
        <taxon>Stramenopiles</taxon>
        <taxon>Oomycota</taxon>
        <taxon>Peronosporomycetes</taxon>
        <taxon>Peronosporales</taxon>
        <taxon>Peronosporaceae</taxon>
        <taxon>Phytophthora</taxon>
    </lineage>
</organism>
<evidence type="ECO:0000313" key="1">
    <source>
        <dbReference type="EMBL" id="ETP27713.1"/>
    </source>
</evidence>
<proteinExistence type="predicted"/>
<reference evidence="1 2" key="1">
    <citation type="submission" date="2013-11" db="EMBL/GenBank/DDBJ databases">
        <title>The Genome Sequence of Phytophthora parasitica P10297.</title>
        <authorList>
            <consortium name="The Broad Institute Genomics Platform"/>
            <person name="Russ C."/>
            <person name="Tyler B."/>
            <person name="Panabieres F."/>
            <person name="Shan W."/>
            <person name="Tripathy S."/>
            <person name="Grunwald N."/>
            <person name="Machado M."/>
            <person name="Johnson C.S."/>
            <person name="Walker B."/>
            <person name="Young S.K."/>
            <person name="Zeng Q."/>
            <person name="Gargeya S."/>
            <person name="Fitzgerald M."/>
            <person name="Haas B."/>
            <person name="Abouelleil A."/>
            <person name="Allen A.W."/>
            <person name="Alvarado L."/>
            <person name="Arachchi H.M."/>
            <person name="Berlin A.M."/>
            <person name="Chapman S.B."/>
            <person name="Gainer-Dewar J."/>
            <person name="Goldberg J."/>
            <person name="Griggs A."/>
            <person name="Gujja S."/>
            <person name="Hansen M."/>
            <person name="Howarth C."/>
            <person name="Imamovic A."/>
            <person name="Ireland A."/>
            <person name="Larimer J."/>
            <person name="McCowan C."/>
            <person name="Murphy C."/>
            <person name="Pearson M."/>
            <person name="Poon T.W."/>
            <person name="Priest M."/>
            <person name="Roberts A."/>
            <person name="Saif S."/>
            <person name="Shea T."/>
            <person name="Sisk P."/>
            <person name="Sykes S."/>
            <person name="Wortman J."/>
            <person name="Nusbaum C."/>
            <person name="Birren B."/>
        </authorList>
    </citation>
    <scope>NUCLEOTIDE SEQUENCE [LARGE SCALE GENOMIC DNA]</scope>
    <source>
        <strain evidence="1 2">P10297</strain>
    </source>
</reference>
<dbReference type="Proteomes" id="UP000018948">
    <property type="component" value="Unassembled WGS sequence"/>
</dbReference>
<sequence>MLELKLTSRITTPRMRVRLWWNQRVATELQRDAQCLMLPDCRKSQMMIPLRMGNPTPWYMRPQVALWNGWNRNMRESCM</sequence>
<protein>
    <submittedName>
        <fullName evidence="1">Uncharacterized protein</fullName>
    </submittedName>
</protein>